<organism evidence="1 2">
    <name type="scientific">Carnegiea gigantea</name>
    <dbReference type="NCBI Taxonomy" id="171969"/>
    <lineage>
        <taxon>Eukaryota</taxon>
        <taxon>Viridiplantae</taxon>
        <taxon>Streptophyta</taxon>
        <taxon>Embryophyta</taxon>
        <taxon>Tracheophyta</taxon>
        <taxon>Spermatophyta</taxon>
        <taxon>Magnoliopsida</taxon>
        <taxon>eudicotyledons</taxon>
        <taxon>Gunneridae</taxon>
        <taxon>Pentapetalae</taxon>
        <taxon>Caryophyllales</taxon>
        <taxon>Cactineae</taxon>
        <taxon>Cactaceae</taxon>
        <taxon>Cactoideae</taxon>
        <taxon>Echinocereeae</taxon>
        <taxon>Carnegiea</taxon>
    </lineage>
</organism>
<dbReference type="InterPro" id="IPR032675">
    <property type="entry name" value="LRR_dom_sf"/>
</dbReference>
<reference evidence="1" key="1">
    <citation type="submission" date="2022-04" db="EMBL/GenBank/DDBJ databases">
        <title>Carnegiea gigantea Genome sequencing and assembly v2.</title>
        <authorList>
            <person name="Copetti D."/>
            <person name="Sanderson M.J."/>
            <person name="Burquez A."/>
            <person name="Wojciechowski M.F."/>
        </authorList>
    </citation>
    <scope>NUCLEOTIDE SEQUENCE</scope>
    <source>
        <strain evidence="1">SGP5-SGP5p</strain>
        <tissue evidence="1">Aerial part</tissue>
    </source>
</reference>
<dbReference type="Gene3D" id="3.80.10.10">
    <property type="entry name" value="Ribonuclease Inhibitor"/>
    <property type="match status" value="1"/>
</dbReference>
<proteinExistence type="predicted"/>
<name>A0A9Q1K5A1_9CARY</name>
<evidence type="ECO:0000313" key="2">
    <source>
        <dbReference type="Proteomes" id="UP001153076"/>
    </source>
</evidence>
<dbReference type="Proteomes" id="UP001153076">
    <property type="component" value="Unassembled WGS sequence"/>
</dbReference>
<comment type="caution">
    <text evidence="1">The sequence shown here is derived from an EMBL/GenBank/DDBJ whole genome shotgun (WGS) entry which is preliminary data.</text>
</comment>
<sequence length="329" mass="37433">MQFHVRSKIDVVNIKQQADTKISEKLMTEDNKIITAKRRKVANDTIAGKHMKATGLGVHPVQECSSLCGSGRDWADLDPDLLEEILSCIPIHDLFNATFSDYILLNQDVCPAFLGEPQSEKQYSKIAESLSRLLQLALEGEPLQNWIFSINTIFLPYDIEILDRHIQYIAKRTPYIKHLMLLNTPRITVVGLINATRNWRHLKEIPLGSMDRYKCTCFLLLRGTNCQQLEYLHLRQRGMVIDESFASLIVENLPMVKKLEFGSCRVFPGALKGVFLGGINRHMQTAIGIILSNQFYDPACLVENFAMSWTECSGGYTCWHPMFTSYDDA</sequence>
<dbReference type="SUPFAM" id="SSF52047">
    <property type="entry name" value="RNI-like"/>
    <property type="match status" value="1"/>
</dbReference>
<dbReference type="AlphaFoldDB" id="A0A9Q1K5A1"/>
<accession>A0A9Q1K5A1</accession>
<dbReference type="EMBL" id="JAKOGI010000317">
    <property type="protein sequence ID" value="KAJ8437104.1"/>
    <property type="molecule type" value="Genomic_DNA"/>
</dbReference>
<evidence type="ECO:0000313" key="1">
    <source>
        <dbReference type="EMBL" id="KAJ8437104.1"/>
    </source>
</evidence>
<protein>
    <submittedName>
        <fullName evidence="1">Uncharacterized protein</fullName>
    </submittedName>
</protein>
<gene>
    <name evidence="1" type="ORF">Cgig2_016458</name>
</gene>
<keyword evidence="2" id="KW-1185">Reference proteome</keyword>
<dbReference type="OrthoDB" id="1929062at2759"/>